<protein>
    <submittedName>
        <fullName evidence="1">Uncharacterized protein</fullName>
    </submittedName>
</protein>
<reference evidence="1" key="1">
    <citation type="submission" date="2014-05" db="EMBL/GenBank/DDBJ databases">
        <authorList>
            <person name="Chronopoulou M."/>
        </authorList>
    </citation>
    <scope>NUCLEOTIDE SEQUENCE</scope>
    <source>
        <tissue evidence="1">Whole organism</tissue>
    </source>
</reference>
<proteinExistence type="predicted"/>
<dbReference type="EMBL" id="HACA01019633">
    <property type="protein sequence ID" value="CDW36994.1"/>
    <property type="molecule type" value="Transcribed_RNA"/>
</dbReference>
<accession>A0A0K2UFK4</accession>
<sequence>MNDEAKRHMVTTLLRPGRSVKEIIKDTGLSRTTVFNVQKLVK</sequence>
<evidence type="ECO:0000313" key="1">
    <source>
        <dbReference type="EMBL" id="CDW36994.1"/>
    </source>
</evidence>
<name>A0A0K2UFK4_LEPSM</name>
<feature type="non-terminal residue" evidence="1">
    <location>
        <position position="42"/>
    </location>
</feature>
<dbReference type="Gene3D" id="1.10.10.60">
    <property type="entry name" value="Homeodomain-like"/>
    <property type="match status" value="1"/>
</dbReference>
<dbReference type="AlphaFoldDB" id="A0A0K2UFK4"/>
<organism evidence="1">
    <name type="scientific">Lepeophtheirus salmonis</name>
    <name type="common">Salmon louse</name>
    <name type="synonym">Caligus salmonis</name>
    <dbReference type="NCBI Taxonomy" id="72036"/>
    <lineage>
        <taxon>Eukaryota</taxon>
        <taxon>Metazoa</taxon>
        <taxon>Ecdysozoa</taxon>
        <taxon>Arthropoda</taxon>
        <taxon>Crustacea</taxon>
        <taxon>Multicrustacea</taxon>
        <taxon>Hexanauplia</taxon>
        <taxon>Copepoda</taxon>
        <taxon>Siphonostomatoida</taxon>
        <taxon>Caligidae</taxon>
        <taxon>Lepeophtheirus</taxon>
    </lineage>
</organism>